<dbReference type="GO" id="GO:0016020">
    <property type="term" value="C:membrane"/>
    <property type="evidence" value="ECO:0007669"/>
    <property type="project" value="TreeGrafter"/>
</dbReference>
<accession>A0A9W7F6Z8</accession>
<dbReference type="Proteomes" id="UP001165082">
    <property type="component" value="Unassembled WGS sequence"/>
</dbReference>
<evidence type="ECO:0000313" key="2">
    <source>
        <dbReference type="EMBL" id="GMI03094.1"/>
    </source>
</evidence>
<dbReference type="SUPFAM" id="SSF53474">
    <property type="entry name" value="alpha/beta-Hydrolases"/>
    <property type="match status" value="1"/>
</dbReference>
<dbReference type="InterPro" id="IPR029058">
    <property type="entry name" value="AB_hydrolase_fold"/>
</dbReference>
<dbReference type="OrthoDB" id="190201at2759"/>
<evidence type="ECO:0000259" key="1">
    <source>
        <dbReference type="Pfam" id="PF12697"/>
    </source>
</evidence>
<evidence type="ECO:0000313" key="3">
    <source>
        <dbReference type="Proteomes" id="UP001165082"/>
    </source>
</evidence>
<protein>
    <recommendedName>
        <fullName evidence="1">AB hydrolase-1 domain-containing protein</fullName>
    </recommendedName>
</protein>
<feature type="domain" description="AB hydrolase-1" evidence="1">
    <location>
        <begin position="51"/>
        <end position="306"/>
    </location>
</feature>
<reference evidence="2" key="1">
    <citation type="submission" date="2022-07" db="EMBL/GenBank/DDBJ databases">
        <title>Genome analysis of Parmales, a sister group of diatoms, reveals the evolutionary specialization of diatoms from phago-mixotrophs to photoautotrophs.</title>
        <authorList>
            <person name="Ban H."/>
            <person name="Sato S."/>
            <person name="Yoshikawa S."/>
            <person name="Kazumasa Y."/>
            <person name="Nakamura Y."/>
            <person name="Ichinomiya M."/>
            <person name="Saitoh K."/>
            <person name="Sato N."/>
            <person name="Blanc-Mathieu R."/>
            <person name="Endo H."/>
            <person name="Kuwata A."/>
            <person name="Ogata H."/>
        </authorList>
    </citation>
    <scope>NUCLEOTIDE SEQUENCE</scope>
</reference>
<dbReference type="InterPro" id="IPR000073">
    <property type="entry name" value="AB_hydrolase_1"/>
</dbReference>
<dbReference type="EMBL" id="BRXZ01000017">
    <property type="protein sequence ID" value="GMI03094.1"/>
    <property type="molecule type" value="Genomic_DNA"/>
</dbReference>
<organism evidence="2 3">
    <name type="scientific">Triparma retinervis</name>
    <dbReference type="NCBI Taxonomy" id="2557542"/>
    <lineage>
        <taxon>Eukaryota</taxon>
        <taxon>Sar</taxon>
        <taxon>Stramenopiles</taxon>
        <taxon>Ochrophyta</taxon>
        <taxon>Bolidophyceae</taxon>
        <taxon>Parmales</taxon>
        <taxon>Triparmaceae</taxon>
        <taxon>Triparma</taxon>
    </lineage>
</organism>
<dbReference type="AlphaFoldDB" id="A0A9W7F6Z8"/>
<keyword evidence="3" id="KW-1185">Reference proteome</keyword>
<dbReference type="PANTHER" id="PTHR43798">
    <property type="entry name" value="MONOACYLGLYCEROL LIPASE"/>
    <property type="match status" value="1"/>
</dbReference>
<comment type="caution">
    <text evidence="2">The sequence shown here is derived from an EMBL/GenBank/DDBJ whole genome shotgun (WGS) entry which is preliminary data.</text>
</comment>
<dbReference type="Gene3D" id="3.40.50.1820">
    <property type="entry name" value="alpha/beta hydrolase"/>
    <property type="match status" value="1"/>
</dbReference>
<name>A0A9W7F6Z8_9STRA</name>
<sequence length="319" mass="34925">MSEADQSSIKTVFGVDPKGKFMKGKHGYTHYILDFPPTSSKVSAKGYVCCCHGIGTNVNVYSDLSKGLVSQGYTVLRYDFFNHGWSKSDNLYLKIDDNVMVEQVEDLLSHVLPDAGPVNFVGHSTGGLVSIMCANRLGQQRVGRLALVSPALWAAKPLVAKLNDMIPNVMFALFKSRLTGGLIRGAIADAYLKNCDVAFAKDEAGGYRYPDAHSKAVAFNKRLFKLHPYAHSGIATVNSYVLRLDLLPIWRDELRTIVGEKNVAVTLINGTQDMAVPFTKERLEELGDDVKVISLENQGHESLLEDSGKILKAVADAFA</sequence>
<dbReference type="InterPro" id="IPR050266">
    <property type="entry name" value="AB_hydrolase_sf"/>
</dbReference>
<dbReference type="Pfam" id="PF12697">
    <property type="entry name" value="Abhydrolase_6"/>
    <property type="match status" value="1"/>
</dbReference>
<gene>
    <name evidence="2" type="ORF">TrRE_jg3837</name>
</gene>
<proteinExistence type="predicted"/>
<dbReference type="PANTHER" id="PTHR43798:SF33">
    <property type="entry name" value="HYDROLASE, PUTATIVE (AFU_ORTHOLOGUE AFUA_2G14860)-RELATED"/>
    <property type="match status" value="1"/>
</dbReference>